<feature type="domain" description="TFIIS central" evidence="10">
    <location>
        <begin position="1133"/>
        <end position="1252"/>
    </location>
</feature>
<evidence type="ECO:0000256" key="7">
    <source>
        <dbReference type="ARBA" id="ARBA00023136"/>
    </source>
</evidence>
<evidence type="ECO:0000259" key="10">
    <source>
        <dbReference type="PROSITE" id="PS51321"/>
    </source>
</evidence>
<keyword evidence="6" id="KW-1133">Transmembrane helix</keyword>
<dbReference type="InterPro" id="IPR000719">
    <property type="entry name" value="Prot_kinase_dom"/>
</dbReference>
<comment type="similarity">
    <text evidence="2">Belongs to the protein kinase superfamily. Ser/Thr protein kinase family.</text>
</comment>
<evidence type="ECO:0000256" key="3">
    <source>
        <dbReference type="ARBA" id="ARBA00022614"/>
    </source>
</evidence>
<dbReference type="PANTHER" id="PTHR48007">
    <property type="entry name" value="LEUCINE-RICH REPEAT RECEPTOR-LIKE PROTEIN KINASE PXC1"/>
    <property type="match status" value="1"/>
</dbReference>
<dbReference type="InterPro" id="IPR001611">
    <property type="entry name" value="Leu-rich_rpt"/>
</dbReference>
<keyword evidence="3" id="KW-0433">Leucine-rich repeat</keyword>
<reference evidence="11 12" key="1">
    <citation type="submission" date="2021-05" db="EMBL/GenBank/DDBJ databases">
        <title>Genome Assembly of Synthetic Allotetraploid Brassica napus Reveals Homoeologous Exchanges between Subgenomes.</title>
        <authorList>
            <person name="Davis J.T."/>
        </authorList>
    </citation>
    <scope>NUCLEOTIDE SEQUENCE [LARGE SCALE GENOMIC DNA]</scope>
    <source>
        <strain evidence="12">cv. Da-Ae</strain>
        <tissue evidence="11">Seedling</tissue>
    </source>
</reference>
<dbReference type="SUPFAM" id="SSF46942">
    <property type="entry name" value="Elongation factor TFIIS domain 2"/>
    <property type="match status" value="2"/>
</dbReference>
<comment type="subcellular location">
    <subcellularLocation>
        <location evidence="1">Membrane</location>
    </subcellularLocation>
</comment>
<dbReference type="InterPro" id="IPR032675">
    <property type="entry name" value="LRR_dom_sf"/>
</dbReference>
<dbReference type="PROSITE" id="PS00108">
    <property type="entry name" value="PROTEIN_KINASE_ST"/>
    <property type="match status" value="1"/>
</dbReference>
<dbReference type="SUPFAM" id="SSF52058">
    <property type="entry name" value="L domain-like"/>
    <property type="match status" value="1"/>
</dbReference>
<dbReference type="Gene3D" id="1.10.510.10">
    <property type="entry name" value="Transferase(Phosphotransferase) domain 1"/>
    <property type="match status" value="1"/>
</dbReference>
<dbReference type="InterPro" id="IPR013210">
    <property type="entry name" value="LRR_N_plant-typ"/>
</dbReference>
<dbReference type="PANTHER" id="PTHR48007:SF36">
    <property type="entry name" value="RECEPTOR PROTEIN KINASE-LIKE PROTEIN ZAR1"/>
    <property type="match status" value="1"/>
</dbReference>
<gene>
    <name evidence="11" type="ORF">HID58_027330</name>
</gene>
<evidence type="ECO:0000256" key="6">
    <source>
        <dbReference type="ARBA" id="ARBA00022989"/>
    </source>
</evidence>
<evidence type="ECO:0000256" key="2">
    <source>
        <dbReference type="ARBA" id="ARBA00008684"/>
    </source>
</evidence>
<evidence type="ECO:0000259" key="9">
    <source>
        <dbReference type="PROSITE" id="PS50011"/>
    </source>
</evidence>
<keyword evidence="4" id="KW-0812">Transmembrane</keyword>
<dbReference type="EMBL" id="JAGKQM010000007">
    <property type="protein sequence ID" value="KAH0919670.1"/>
    <property type="molecule type" value="Genomic_DNA"/>
</dbReference>
<dbReference type="InterPro" id="IPR003591">
    <property type="entry name" value="Leu-rich_rpt_typical-subtyp"/>
</dbReference>
<dbReference type="SMART" id="SM00220">
    <property type="entry name" value="S_TKc"/>
    <property type="match status" value="1"/>
</dbReference>
<feature type="non-terminal residue" evidence="11">
    <location>
        <position position="1"/>
    </location>
</feature>
<dbReference type="Gene3D" id="1.10.472.30">
    <property type="entry name" value="Transcription elongation factor S-II, central domain"/>
    <property type="match status" value="2"/>
</dbReference>
<evidence type="ECO:0000256" key="5">
    <source>
        <dbReference type="ARBA" id="ARBA00022737"/>
    </source>
</evidence>
<protein>
    <submittedName>
        <fullName evidence="11">Uncharacterized protein</fullName>
    </submittedName>
</protein>
<name>A0ABQ8CRD9_BRANA</name>
<dbReference type="Proteomes" id="UP000824890">
    <property type="component" value="Unassembled WGS sequence"/>
</dbReference>
<evidence type="ECO:0000256" key="8">
    <source>
        <dbReference type="SAM" id="MobiDB-lite"/>
    </source>
</evidence>
<sequence length="1262" mass="139496">KQKTKKKETLKRPEFQRERRMEKHEFLELFEAATKAAKSALRGDVKNSPAVSRCVEAIKRLREAPESLACEMVIDRKYPQIGKSHGLFTEHKNPRIQSEGKILYSLWLRYLYATGRKQSSRPRDRTVVKNKKKLVEEEMVSRTTTGDSNRDKVREILHKSLSKVAVEIKEGVVSCDSWSVAASVESAMFEKLGSFEGTQKIKYRSILFNMGNSSNPDLRRKVLFGEISGERLVTMEKEEMASHKIQLEVQKIKEKARDKEENRVKSMIMFQSDKPKKKTEMIILSLLLHLLINSSPSLSLSPDGLALLSLKSAVDQSSSSSSAFSDWNDNDSDPCRWTGISCTNISSSSGLRVVGISLAGKHLRGYIPSELGSLIYLRRLNLHDNELSGSIPTQLFNATALHSLFLYGNNLSGALPPSICTLPRLQNLDFSRNSLSGALSPDLGDCKQLQRLILAANKFSGEIPGEIWPELKNLAQLDLSSNEFTGSIPKELGELKSISGTVNLSFNHLTGEIPKSLGNLPVTVSLDLRNNNLTGEIPQTGSFSNQGPTAFLNNPKLCGFPLQKPCKNGEKTSPESKKSPENNTDSRKGLSTGLIVLISVADAASVALIGLVIVYLYWKKKDSEGGCSCTGNEKLGGGTEKGKTCCCVGGFPKEEDSEAEDNERGGEGRGEGELVAIDKGFSFELDELLRASAYVLGKSGLGIVYKVVLGNGAPVAVRRLGEGGEQRYKEFVTEVQAMGKVKHPNVVKLRAYYWAPDEKLLISDFVNNGSLADALRGRNSQPSPSLTWSTRLKIAKGAARGLAYLHECSPRKLIHGDVKPSNILLDSSFTPYISDFGLTRLITITAPSGEPSSSSGTGGFLGGALPYTSIKPSDRSNGYKAPEARLPGSKPAQKWDVYSFGVVLMEILTGKSPDSSPLSSSSSSTGVAEVTDLVKWVRKGFEEETPLSDMVDPMLLQEVHAKQQVLSVFHLALACTESDPEVRPQTEDKEKESLKKLEFQRERRMEKHEFLELFEAATKAAKSASRGDVKSSCPAVSRCVEAIKRLREAPESLACELVVDRKYTQIGKSHGLFTEHKNPRIQSEGKILYSLWLRYLYATGRKQSSRPRDRTVVKNKKKLVEEKMVSTTTGDSNRDKVREILNKSLSKVAVEMKEGVVSCDSWSVAASVESAMFERLGSFEGTQKAKYRSILFNMGDSSNPDLRRKVMFGEISGERLVTMEKEEMASHKIQLQVQNIKEKARAREENRVKSMMMFQSDTMIMT</sequence>
<dbReference type="Pfam" id="PF08263">
    <property type="entry name" value="LRRNT_2"/>
    <property type="match status" value="1"/>
</dbReference>
<dbReference type="Gene3D" id="3.30.200.20">
    <property type="entry name" value="Phosphorylase Kinase, domain 1"/>
    <property type="match status" value="1"/>
</dbReference>
<comment type="caution">
    <text evidence="11">The sequence shown here is derived from an EMBL/GenBank/DDBJ whole genome shotgun (WGS) entry which is preliminary data.</text>
</comment>
<dbReference type="Pfam" id="PF00069">
    <property type="entry name" value="Pkinase"/>
    <property type="match status" value="1"/>
</dbReference>
<dbReference type="Pfam" id="PF00560">
    <property type="entry name" value="LRR_1"/>
    <property type="match status" value="5"/>
</dbReference>
<evidence type="ECO:0000313" key="11">
    <source>
        <dbReference type="EMBL" id="KAH0919670.1"/>
    </source>
</evidence>
<dbReference type="InterPro" id="IPR046959">
    <property type="entry name" value="PRK1-6/SRF4-like"/>
</dbReference>
<feature type="region of interest" description="Disordered" evidence="8">
    <location>
        <begin position="566"/>
        <end position="586"/>
    </location>
</feature>
<dbReference type="SUPFAM" id="SSF56112">
    <property type="entry name" value="Protein kinase-like (PK-like)"/>
    <property type="match status" value="1"/>
</dbReference>
<evidence type="ECO:0000313" key="12">
    <source>
        <dbReference type="Proteomes" id="UP000824890"/>
    </source>
</evidence>
<feature type="domain" description="TFIIS central" evidence="10">
    <location>
        <begin position="149"/>
        <end position="268"/>
    </location>
</feature>
<dbReference type="InterPro" id="IPR011009">
    <property type="entry name" value="Kinase-like_dom_sf"/>
</dbReference>
<dbReference type="SMART" id="SM00510">
    <property type="entry name" value="TFS2M"/>
    <property type="match status" value="2"/>
</dbReference>
<keyword evidence="7" id="KW-0472">Membrane</keyword>
<dbReference type="InterPro" id="IPR008271">
    <property type="entry name" value="Ser/Thr_kinase_AS"/>
</dbReference>
<accession>A0ABQ8CRD9</accession>
<dbReference type="Gene3D" id="3.80.10.10">
    <property type="entry name" value="Ribonuclease Inhibitor"/>
    <property type="match status" value="2"/>
</dbReference>
<dbReference type="PROSITE" id="PS51321">
    <property type="entry name" value="TFIIS_CENTRAL"/>
    <property type="match status" value="2"/>
</dbReference>
<dbReference type="SMART" id="SM00509">
    <property type="entry name" value="TFS2N"/>
    <property type="match status" value="2"/>
</dbReference>
<evidence type="ECO:0000256" key="1">
    <source>
        <dbReference type="ARBA" id="ARBA00004370"/>
    </source>
</evidence>
<dbReference type="InterPro" id="IPR003618">
    <property type="entry name" value="TFIIS_cen_dom"/>
</dbReference>
<dbReference type="Pfam" id="PF07500">
    <property type="entry name" value="TFIIS_M"/>
    <property type="match status" value="2"/>
</dbReference>
<dbReference type="InterPro" id="IPR003617">
    <property type="entry name" value="TFIIS/CRSP70_N_sub"/>
</dbReference>
<keyword evidence="12" id="KW-1185">Reference proteome</keyword>
<dbReference type="PROSITE" id="PS50011">
    <property type="entry name" value="PROTEIN_KINASE_DOM"/>
    <property type="match status" value="1"/>
</dbReference>
<dbReference type="InterPro" id="IPR036575">
    <property type="entry name" value="TFIIS_cen_dom_sf"/>
</dbReference>
<proteinExistence type="inferred from homology"/>
<evidence type="ECO:0000256" key="4">
    <source>
        <dbReference type="ARBA" id="ARBA00022692"/>
    </source>
</evidence>
<organism evidence="11 12">
    <name type="scientific">Brassica napus</name>
    <name type="common">Rape</name>
    <dbReference type="NCBI Taxonomy" id="3708"/>
    <lineage>
        <taxon>Eukaryota</taxon>
        <taxon>Viridiplantae</taxon>
        <taxon>Streptophyta</taxon>
        <taxon>Embryophyta</taxon>
        <taxon>Tracheophyta</taxon>
        <taxon>Spermatophyta</taxon>
        <taxon>Magnoliopsida</taxon>
        <taxon>eudicotyledons</taxon>
        <taxon>Gunneridae</taxon>
        <taxon>Pentapetalae</taxon>
        <taxon>rosids</taxon>
        <taxon>malvids</taxon>
        <taxon>Brassicales</taxon>
        <taxon>Brassicaceae</taxon>
        <taxon>Brassiceae</taxon>
        <taxon>Brassica</taxon>
    </lineage>
</organism>
<feature type="compositionally biased region" description="Basic and acidic residues" evidence="8">
    <location>
        <begin position="567"/>
        <end position="586"/>
    </location>
</feature>
<dbReference type="SMART" id="SM00369">
    <property type="entry name" value="LRR_TYP"/>
    <property type="match status" value="3"/>
</dbReference>
<keyword evidence="5" id="KW-0677">Repeat</keyword>
<feature type="domain" description="Protein kinase" evidence="9">
    <location>
        <begin position="690"/>
        <end position="1011"/>
    </location>
</feature>